<proteinExistence type="predicted"/>
<keyword evidence="1" id="KW-1133">Transmembrane helix</keyword>
<dbReference type="SUPFAM" id="SSF82866">
    <property type="entry name" value="Multidrug efflux transporter AcrB transmembrane domain"/>
    <property type="match status" value="1"/>
</dbReference>
<feature type="transmembrane region" description="Helical" evidence="1">
    <location>
        <begin position="108"/>
        <end position="126"/>
    </location>
</feature>
<dbReference type="InterPro" id="IPR051697">
    <property type="entry name" value="Patched_domain-protein"/>
</dbReference>
<feature type="transmembrane region" description="Helical" evidence="1">
    <location>
        <begin position="133"/>
        <end position="153"/>
    </location>
</feature>
<evidence type="ECO:0008006" key="4">
    <source>
        <dbReference type="Google" id="ProtNLM"/>
    </source>
</evidence>
<keyword evidence="1" id="KW-0812">Transmembrane</keyword>
<evidence type="ECO:0000313" key="2">
    <source>
        <dbReference type="EMBL" id="KAL3100451.1"/>
    </source>
</evidence>
<keyword evidence="3" id="KW-1185">Reference proteome</keyword>
<gene>
    <name evidence="2" type="ORF">niasHS_001754</name>
</gene>
<dbReference type="AlphaFoldDB" id="A0ABD2KC49"/>
<organism evidence="2 3">
    <name type="scientific">Heterodera schachtii</name>
    <name type="common">Sugarbeet cyst nematode worm</name>
    <name type="synonym">Tylenchus schachtii</name>
    <dbReference type="NCBI Taxonomy" id="97005"/>
    <lineage>
        <taxon>Eukaryota</taxon>
        <taxon>Metazoa</taxon>
        <taxon>Ecdysozoa</taxon>
        <taxon>Nematoda</taxon>
        <taxon>Chromadorea</taxon>
        <taxon>Rhabditida</taxon>
        <taxon>Tylenchina</taxon>
        <taxon>Tylenchomorpha</taxon>
        <taxon>Tylenchoidea</taxon>
        <taxon>Heteroderidae</taxon>
        <taxon>Heteroderinae</taxon>
        <taxon>Heterodera</taxon>
    </lineage>
</organism>
<comment type="caution">
    <text evidence="2">The sequence shown here is derived from an EMBL/GenBank/DDBJ whole genome shotgun (WGS) entry which is preliminary data.</text>
</comment>
<dbReference type="PANTHER" id="PTHR10796">
    <property type="entry name" value="PATCHED-RELATED"/>
    <property type="match status" value="1"/>
</dbReference>
<evidence type="ECO:0000256" key="1">
    <source>
        <dbReference type="SAM" id="Phobius"/>
    </source>
</evidence>
<protein>
    <recommendedName>
        <fullName evidence="4">Patched family protein</fullName>
    </recommendedName>
</protein>
<dbReference type="Proteomes" id="UP001620645">
    <property type="component" value="Unassembled WGS sequence"/>
</dbReference>
<reference evidence="2 3" key="1">
    <citation type="submission" date="2024-10" db="EMBL/GenBank/DDBJ databases">
        <authorList>
            <person name="Kim D."/>
        </authorList>
    </citation>
    <scope>NUCLEOTIDE SEQUENCE [LARGE SCALE GENOMIC DNA]</scope>
    <source>
        <strain evidence="2">Taebaek</strain>
    </source>
</reference>
<evidence type="ECO:0000313" key="3">
    <source>
        <dbReference type="Proteomes" id="UP001620645"/>
    </source>
</evidence>
<dbReference type="PANTHER" id="PTHR10796:SF122">
    <property type="entry name" value="SSD DOMAIN-CONTAINING PROTEIN"/>
    <property type="match status" value="1"/>
</dbReference>
<dbReference type="Gene3D" id="1.20.1640.10">
    <property type="entry name" value="Multidrug efflux transporter AcrB transmembrane domain"/>
    <property type="match status" value="1"/>
</dbReference>
<sequence>MDATSMNDLAAFEGIPLTERKRNELAEFLQWPEFQQHNKQLRQFVGAGAEPLLHNGFLWDRVARMVQARALLGQWRRVADSYPEQEVSVYEDDAKFLDLIPTMIPQTIQSSACTLLCMFLVCLLFMTNPGALLVSNFAIFSTCIGVFGIQSLLGTLLDPIFMSAAIMSIGFSVDIPAHIAYHFYKTSVGEKAG</sequence>
<keyword evidence="1" id="KW-0472">Membrane</keyword>
<accession>A0ABD2KC49</accession>
<feature type="transmembrane region" description="Helical" evidence="1">
    <location>
        <begin position="159"/>
        <end position="181"/>
    </location>
</feature>
<dbReference type="EMBL" id="JBICCN010000031">
    <property type="protein sequence ID" value="KAL3100451.1"/>
    <property type="molecule type" value="Genomic_DNA"/>
</dbReference>
<name>A0ABD2KC49_HETSC</name>